<dbReference type="Proteomes" id="UP001197328">
    <property type="component" value="Unassembled WGS sequence"/>
</dbReference>
<evidence type="ECO:0000313" key="8">
    <source>
        <dbReference type="EMBL" id="KAG7850671.1"/>
    </source>
</evidence>
<comment type="caution">
    <text evidence="8">The sequence shown here is derived from an EMBL/GenBank/DDBJ whole genome shotgun (WGS) entry which is preliminary data.</text>
</comment>
<keyword evidence="3 5" id="KW-0863">Zinc-finger</keyword>
<evidence type="ECO:0000256" key="6">
    <source>
        <dbReference type="SAM" id="MobiDB-lite"/>
    </source>
</evidence>
<dbReference type="EMBL" id="JAHLVD010000003">
    <property type="protein sequence ID" value="KAG7850671.1"/>
    <property type="molecule type" value="Genomic_DNA"/>
</dbReference>
<evidence type="ECO:0000256" key="4">
    <source>
        <dbReference type="ARBA" id="ARBA00022833"/>
    </source>
</evidence>
<evidence type="ECO:0000256" key="5">
    <source>
        <dbReference type="PROSITE-ProRule" id="PRU00042"/>
    </source>
</evidence>
<keyword evidence="1" id="KW-0479">Metal-binding</keyword>
<keyword evidence="4" id="KW-0862">Zinc</keyword>
<accession>A0ABQ7S067</accession>
<protein>
    <recommendedName>
        <fullName evidence="7">C2H2-type domain-containing protein</fullName>
    </recommendedName>
</protein>
<feature type="region of interest" description="Disordered" evidence="6">
    <location>
        <begin position="71"/>
        <end position="109"/>
    </location>
</feature>
<dbReference type="SMART" id="SM00355">
    <property type="entry name" value="ZnF_C2H2"/>
    <property type="match status" value="2"/>
</dbReference>
<organism evidence="8 9">
    <name type="scientific">Pichia angusta</name>
    <name type="common">Yeast</name>
    <name type="synonym">Hansenula polymorpha</name>
    <dbReference type="NCBI Taxonomy" id="870730"/>
    <lineage>
        <taxon>Eukaryota</taxon>
        <taxon>Fungi</taxon>
        <taxon>Dikarya</taxon>
        <taxon>Ascomycota</taxon>
        <taxon>Saccharomycotina</taxon>
        <taxon>Pichiomycetes</taxon>
        <taxon>Pichiales</taxon>
        <taxon>Pichiaceae</taxon>
        <taxon>Ogataea</taxon>
    </lineage>
</organism>
<proteinExistence type="predicted"/>
<evidence type="ECO:0000256" key="3">
    <source>
        <dbReference type="ARBA" id="ARBA00022771"/>
    </source>
</evidence>
<dbReference type="PANTHER" id="PTHR24409">
    <property type="entry name" value="ZINC FINGER PROTEIN 142"/>
    <property type="match status" value="1"/>
</dbReference>
<feature type="compositionally biased region" description="Polar residues" evidence="6">
    <location>
        <begin position="77"/>
        <end position="88"/>
    </location>
</feature>
<dbReference type="PROSITE" id="PS50157">
    <property type="entry name" value="ZINC_FINGER_C2H2_2"/>
    <property type="match status" value="1"/>
</dbReference>
<feature type="domain" description="C2H2-type" evidence="7">
    <location>
        <begin position="137"/>
        <end position="164"/>
    </location>
</feature>
<sequence>MPDKTDMNALPILPPASSLILPNRSSHSQYPATPPLVSLPPLARYHYPVSSDQNALPPLFKLSLDTPLPLPGVSPVGSESPQHSSELASQAPRYQRKRSSSSGASQPRKKRECPVCHNYFSNLTTHRAIHIQNSKPFTCQTCSRSFKRLNDLLRHEKCHLSKLGEWEFRCPFFNTDPKNKSENCHHSGHFTRCDTYKNHLKAIHFKYPPNTPKSERSKVNGFCRECGMYFNNVQEWLANHIETNQCAKQAPANTNFTT</sequence>
<name>A0ABQ7S067_PICAN</name>
<keyword evidence="2" id="KW-0677">Repeat</keyword>
<feature type="region of interest" description="Disordered" evidence="6">
    <location>
        <begin position="1"/>
        <end position="32"/>
    </location>
</feature>
<dbReference type="Gene3D" id="3.30.160.60">
    <property type="entry name" value="Classic Zinc Finger"/>
    <property type="match status" value="1"/>
</dbReference>
<feature type="compositionally biased region" description="Low complexity" evidence="6">
    <location>
        <begin position="9"/>
        <end position="22"/>
    </location>
</feature>
<evidence type="ECO:0000313" key="9">
    <source>
        <dbReference type="Proteomes" id="UP001197328"/>
    </source>
</evidence>
<dbReference type="PROSITE" id="PS00028">
    <property type="entry name" value="ZINC_FINGER_C2H2_1"/>
    <property type="match status" value="1"/>
</dbReference>
<evidence type="ECO:0000259" key="7">
    <source>
        <dbReference type="PROSITE" id="PS50157"/>
    </source>
</evidence>
<evidence type="ECO:0000256" key="1">
    <source>
        <dbReference type="ARBA" id="ARBA00022723"/>
    </source>
</evidence>
<keyword evidence="9" id="KW-1185">Reference proteome</keyword>
<dbReference type="InterPro" id="IPR036236">
    <property type="entry name" value="Znf_C2H2_sf"/>
</dbReference>
<dbReference type="SUPFAM" id="SSF57667">
    <property type="entry name" value="beta-beta-alpha zinc fingers"/>
    <property type="match status" value="1"/>
</dbReference>
<evidence type="ECO:0000256" key="2">
    <source>
        <dbReference type="ARBA" id="ARBA00022737"/>
    </source>
</evidence>
<dbReference type="InterPro" id="IPR013087">
    <property type="entry name" value="Znf_C2H2_type"/>
</dbReference>
<gene>
    <name evidence="8" type="ORF">KL940_001248</name>
</gene>
<reference evidence="8 9" key="1">
    <citation type="journal article" date="2021" name="G3 (Bethesda)">
        <title>Genomic diversity, chromosomal rearrangements, and interspecies hybridization in the ogataea polymorpha species complex.</title>
        <authorList>
            <person name="Hanson S.J."/>
            <person name="Cinneide E.O."/>
            <person name="Salzberg L.I."/>
            <person name="Wolfe K.H."/>
            <person name="McGowan J."/>
            <person name="Fitzpatrick D.A."/>
            <person name="Matlin K."/>
        </authorList>
    </citation>
    <scope>NUCLEOTIDE SEQUENCE [LARGE SCALE GENOMIC DNA]</scope>
    <source>
        <strain evidence="8">51-138</strain>
    </source>
</reference>